<dbReference type="Gene3D" id="3.30.1360.40">
    <property type="match status" value="1"/>
</dbReference>
<dbReference type="GO" id="GO:0043023">
    <property type="term" value="F:ribosomal large subunit binding"/>
    <property type="evidence" value="ECO:0007669"/>
    <property type="project" value="TreeGrafter"/>
</dbReference>
<comment type="similarity">
    <text evidence="2 5">Belongs to the RRF family.</text>
</comment>
<evidence type="ECO:0000313" key="8">
    <source>
        <dbReference type="Proteomes" id="UP000261011"/>
    </source>
</evidence>
<evidence type="ECO:0000256" key="3">
    <source>
        <dbReference type="ARBA" id="ARBA00022490"/>
    </source>
</evidence>
<dbReference type="FunFam" id="3.30.1360.40:FF:000001">
    <property type="entry name" value="Ribosome-recycling factor"/>
    <property type="match status" value="1"/>
</dbReference>
<organism evidence="7 8">
    <name type="scientific">Anaerococcus nagyae</name>
    <dbReference type="NCBI Taxonomy" id="1755241"/>
    <lineage>
        <taxon>Bacteria</taxon>
        <taxon>Bacillati</taxon>
        <taxon>Bacillota</taxon>
        <taxon>Tissierellia</taxon>
        <taxon>Tissierellales</taxon>
        <taxon>Peptoniphilaceae</taxon>
        <taxon>Anaerococcus</taxon>
    </lineage>
</organism>
<dbReference type="CDD" id="cd00520">
    <property type="entry name" value="RRF"/>
    <property type="match status" value="1"/>
</dbReference>
<keyword evidence="8" id="KW-1185">Reference proteome</keyword>
<dbReference type="OrthoDB" id="9804006at2"/>
<evidence type="ECO:0000256" key="5">
    <source>
        <dbReference type="HAMAP-Rule" id="MF_00040"/>
    </source>
</evidence>
<keyword evidence="4 5" id="KW-0648">Protein biosynthesis</keyword>
<dbReference type="GO" id="GO:0006415">
    <property type="term" value="P:translational termination"/>
    <property type="evidence" value="ECO:0007669"/>
    <property type="project" value="UniProtKB-UniRule"/>
</dbReference>
<dbReference type="PANTHER" id="PTHR20982:SF3">
    <property type="entry name" value="MITOCHONDRIAL RIBOSOME RECYCLING FACTOR PSEUDO 1"/>
    <property type="match status" value="1"/>
</dbReference>
<reference evidence="7 8" key="1">
    <citation type="submission" date="2018-08" db="EMBL/GenBank/DDBJ databases">
        <title>A genome reference for cultivated species of the human gut microbiota.</title>
        <authorList>
            <person name="Zou Y."/>
            <person name="Xue W."/>
            <person name="Luo G."/>
        </authorList>
    </citation>
    <scope>NUCLEOTIDE SEQUENCE [LARGE SCALE GENOMIC DNA]</scope>
    <source>
        <strain evidence="7 8">OF01-3</strain>
    </source>
</reference>
<evidence type="ECO:0000313" key="7">
    <source>
        <dbReference type="EMBL" id="RGB77132.1"/>
    </source>
</evidence>
<evidence type="ECO:0000256" key="1">
    <source>
        <dbReference type="ARBA" id="ARBA00004496"/>
    </source>
</evidence>
<comment type="caution">
    <text evidence="7">The sequence shown here is derived from an EMBL/GenBank/DDBJ whole genome shotgun (WGS) entry which is preliminary data.</text>
</comment>
<proteinExistence type="inferred from homology"/>
<keyword evidence="3 5" id="KW-0963">Cytoplasm</keyword>
<dbReference type="Proteomes" id="UP000261011">
    <property type="component" value="Unassembled WGS sequence"/>
</dbReference>
<dbReference type="InterPro" id="IPR036191">
    <property type="entry name" value="RRF_sf"/>
</dbReference>
<name>A0A3E2TJH2_9FIRM</name>
<dbReference type="RefSeq" id="WP_117520809.1">
    <property type="nucleotide sequence ID" value="NZ_AP031484.1"/>
</dbReference>
<dbReference type="SUPFAM" id="SSF55194">
    <property type="entry name" value="Ribosome recycling factor, RRF"/>
    <property type="match status" value="1"/>
</dbReference>
<evidence type="ECO:0000259" key="6">
    <source>
        <dbReference type="Pfam" id="PF01765"/>
    </source>
</evidence>
<comment type="subcellular location">
    <subcellularLocation>
        <location evidence="1 5">Cytoplasm</location>
    </subcellularLocation>
</comment>
<dbReference type="AlphaFoldDB" id="A0A3E2TJH2"/>
<dbReference type="Pfam" id="PF01765">
    <property type="entry name" value="RRF"/>
    <property type="match status" value="1"/>
</dbReference>
<sequence length="186" mass="21191">MNYDEIKLTAEKEMKEAVESFESRIATIKAGRATEAVLDGITFDYFGTPTPINQAATVSIPEARLLVIKPWDKNNIAPIEKAIIKADIGINPQNDGEVIRLPFPTLTEERRKEYTKEVNKYGEDAKISIRNKRRDAMDEVKKSEKSGDITEDDRFSLEEELQNITDKYIKEVEVLAEKKNKELLSV</sequence>
<protein>
    <recommendedName>
        <fullName evidence="5">Ribosome-recycling factor</fullName>
        <shortName evidence="5">RRF</shortName>
    </recommendedName>
    <alternativeName>
        <fullName evidence="5">Ribosome-releasing factor</fullName>
    </alternativeName>
</protein>
<feature type="domain" description="Ribosome recycling factor" evidence="6">
    <location>
        <begin position="22"/>
        <end position="184"/>
    </location>
</feature>
<accession>A0A3E2TJH2</accession>
<dbReference type="PANTHER" id="PTHR20982">
    <property type="entry name" value="RIBOSOME RECYCLING FACTOR"/>
    <property type="match status" value="1"/>
</dbReference>
<evidence type="ECO:0000256" key="2">
    <source>
        <dbReference type="ARBA" id="ARBA00005912"/>
    </source>
</evidence>
<gene>
    <name evidence="5" type="primary">frr</name>
    <name evidence="7" type="ORF">DXA39_02595</name>
</gene>
<dbReference type="InterPro" id="IPR023584">
    <property type="entry name" value="Ribosome_recyc_fac_dom"/>
</dbReference>
<evidence type="ECO:0000256" key="4">
    <source>
        <dbReference type="ARBA" id="ARBA00022917"/>
    </source>
</evidence>
<dbReference type="FunFam" id="1.10.132.20:FF:000001">
    <property type="entry name" value="Ribosome-recycling factor"/>
    <property type="match status" value="1"/>
</dbReference>
<dbReference type="GO" id="GO:0005737">
    <property type="term" value="C:cytoplasm"/>
    <property type="evidence" value="ECO:0007669"/>
    <property type="project" value="UniProtKB-SubCell"/>
</dbReference>
<dbReference type="InterPro" id="IPR002661">
    <property type="entry name" value="Ribosome_recyc_fac"/>
</dbReference>
<dbReference type="EMBL" id="QVEU01000002">
    <property type="protein sequence ID" value="RGB77132.1"/>
    <property type="molecule type" value="Genomic_DNA"/>
</dbReference>
<dbReference type="HAMAP" id="MF_00040">
    <property type="entry name" value="RRF"/>
    <property type="match status" value="1"/>
</dbReference>
<dbReference type="Gene3D" id="1.10.132.20">
    <property type="entry name" value="Ribosome-recycling factor"/>
    <property type="match status" value="1"/>
</dbReference>
<dbReference type="NCBIfam" id="TIGR00496">
    <property type="entry name" value="frr"/>
    <property type="match status" value="1"/>
</dbReference>
<comment type="function">
    <text evidence="5">Responsible for the release of ribosomes from messenger RNA at the termination of protein biosynthesis. May increase the efficiency of translation by recycling ribosomes from one round of translation to another.</text>
</comment>